<sequence length="132" mass="15000">MKWLFDELKNLAAQLKRGETWLGLALLTGFGLLTYTVSQFAFKTDSVLRYLHYTAASCRDLSNGPIIFLFCGMIFFGLAVVVTFGEFQRYFDCRKRAGHYEARQALIQGTIWGLVAIGISAAALLFFWTYCR</sequence>
<dbReference type="RefSeq" id="WP_066879420.1">
    <property type="nucleotide sequence ID" value="NZ_LODL01000002.1"/>
</dbReference>
<dbReference type="Proteomes" id="UP000070186">
    <property type="component" value="Unassembled WGS sequence"/>
</dbReference>
<dbReference type="EMBL" id="LODL01000002">
    <property type="protein sequence ID" value="KXB32750.1"/>
    <property type="molecule type" value="Genomic_DNA"/>
</dbReference>
<gene>
    <name evidence="2" type="ORF">AT959_00710</name>
</gene>
<feature type="transmembrane region" description="Helical" evidence="1">
    <location>
        <begin position="62"/>
        <end position="84"/>
    </location>
</feature>
<name>A0A133XP91_9RHOO</name>
<feature type="transmembrane region" description="Helical" evidence="1">
    <location>
        <begin position="105"/>
        <end position="130"/>
    </location>
</feature>
<evidence type="ECO:0000313" key="3">
    <source>
        <dbReference type="Proteomes" id="UP000070186"/>
    </source>
</evidence>
<evidence type="ECO:0000256" key="1">
    <source>
        <dbReference type="SAM" id="Phobius"/>
    </source>
</evidence>
<comment type="caution">
    <text evidence="2">The sequence shown here is derived from an EMBL/GenBank/DDBJ whole genome shotgun (WGS) entry which is preliminary data.</text>
</comment>
<proteinExistence type="predicted"/>
<dbReference type="AlphaFoldDB" id="A0A133XP91"/>
<keyword evidence="1" id="KW-0812">Transmembrane</keyword>
<accession>A0A133XP91</accession>
<keyword evidence="1" id="KW-1133">Transmembrane helix</keyword>
<evidence type="ECO:0008006" key="4">
    <source>
        <dbReference type="Google" id="ProtNLM"/>
    </source>
</evidence>
<keyword evidence="1" id="KW-0472">Membrane</keyword>
<reference evidence="2 3" key="1">
    <citation type="submission" date="2015-12" db="EMBL/GenBank/DDBJ databases">
        <title>Nitrous oxide reduction kinetics distinguish bacteria harboring typical versus atypical NosZ.</title>
        <authorList>
            <person name="Yoon S."/>
            <person name="Nissen S."/>
            <person name="Park D."/>
            <person name="Sanford R.A."/>
            <person name="Loeffler F.E."/>
        </authorList>
    </citation>
    <scope>NUCLEOTIDE SEQUENCE [LARGE SCALE GENOMIC DNA]</scope>
    <source>
        <strain evidence="2 3">ATCC BAA-841</strain>
    </source>
</reference>
<dbReference type="STRING" id="281362.AT959_00710"/>
<organism evidence="2 3">
    <name type="scientific">Dechloromonas denitrificans</name>
    <dbReference type="NCBI Taxonomy" id="281362"/>
    <lineage>
        <taxon>Bacteria</taxon>
        <taxon>Pseudomonadati</taxon>
        <taxon>Pseudomonadota</taxon>
        <taxon>Betaproteobacteria</taxon>
        <taxon>Rhodocyclales</taxon>
        <taxon>Azonexaceae</taxon>
        <taxon>Dechloromonas</taxon>
    </lineage>
</organism>
<keyword evidence="3" id="KW-1185">Reference proteome</keyword>
<evidence type="ECO:0000313" key="2">
    <source>
        <dbReference type="EMBL" id="KXB32750.1"/>
    </source>
</evidence>
<protein>
    <recommendedName>
        <fullName evidence="4">DUF202 domain-containing protein</fullName>
    </recommendedName>
</protein>
<feature type="transmembrane region" description="Helical" evidence="1">
    <location>
        <begin position="21"/>
        <end position="42"/>
    </location>
</feature>